<dbReference type="Pfam" id="PF04828">
    <property type="entry name" value="GFA"/>
    <property type="match status" value="1"/>
</dbReference>
<keyword evidence="4" id="KW-0456">Lyase</keyword>
<organism evidence="6 7">
    <name type="scientific">Pararhizobium capsulatum DSM 1112</name>
    <dbReference type="NCBI Taxonomy" id="1121113"/>
    <lineage>
        <taxon>Bacteria</taxon>
        <taxon>Pseudomonadati</taxon>
        <taxon>Pseudomonadota</taxon>
        <taxon>Alphaproteobacteria</taxon>
        <taxon>Hyphomicrobiales</taxon>
        <taxon>Rhizobiaceae</taxon>
        <taxon>Rhizobium/Agrobacterium group</taxon>
        <taxon>Pararhizobium</taxon>
    </lineage>
</organism>
<comment type="similarity">
    <text evidence="1">Belongs to the Gfa family.</text>
</comment>
<gene>
    <name evidence="6" type="ORF">QO002_001872</name>
</gene>
<keyword evidence="2" id="KW-0479">Metal-binding</keyword>
<name>A0ABU0BPQ7_9HYPH</name>
<evidence type="ECO:0000256" key="4">
    <source>
        <dbReference type="ARBA" id="ARBA00023239"/>
    </source>
</evidence>
<feature type="domain" description="CENP-V/GFA" evidence="5">
    <location>
        <begin position="9"/>
        <end position="132"/>
    </location>
</feature>
<evidence type="ECO:0000256" key="3">
    <source>
        <dbReference type="ARBA" id="ARBA00022833"/>
    </source>
</evidence>
<sequence length="163" mass="17603">MSPDETPCYTGGCQCGAVRFRVAGQLGEASICHCRMCQKAFGAYYAPLVSTRGAELVWTRGEPKRFRSSNFVLRGFCADCGTPLTFEAPDGVALALGAFDDPSLAPPTVQFGVEAKIDFVDRLHALPAQNTEDDLEGAPYLSSLVSYQHPDHDTAEWPPEALS</sequence>
<evidence type="ECO:0000313" key="7">
    <source>
        <dbReference type="Proteomes" id="UP001230207"/>
    </source>
</evidence>
<keyword evidence="7" id="KW-1185">Reference proteome</keyword>
<dbReference type="PANTHER" id="PTHR33337:SF40">
    <property type="entry name" value="CENP-V_GFA DOMAIN-CONTAINING PROTEIN-RELATED"/>
    <property type="match status" value="1"/>
</dbReference>
<dbReference type="PANTHER" id="PTHR33337">
    <property type="entry name" value="GFA DOMAIN-CONTAINING PROTEIN"/>
    <property type="match status" value="1"/>
</dbReference>
<dbReference type="Gene3D" id="3.90.1590.10">
    <property type="entry name" value="glutathione-dependent formaldehyde- activating enzyme (gfa)"/>
    <property type="match status" value="1"/>
</dbReference>
<evidence type="ECO:0000256" key="2">
    <source>
        <dbReference type="ARBA" id="ARBA00022723"/>
    </source>
</evidence>
<dbReference type="PROSITE" id="PS51891">
    <property type="entry name" value="CENP_V_GFA"/>
    <property type="match status" value="1"/>
</dbReference>
<dbReference type="InterPro" id="IPR006913">
    <property type="entry name" value="CENP-V/GFA"/>
</dbReference>
<dbReference type="InterPro" id="IPR011057">
    <property type="entry name" value="Mss4-like_sf"/>
</dbReference>
<dbReference type="Proteomes" id="UP001230207">
    <property type="component" value="Unassembled WGS sequence"/>
</dbReference>
<accession>A0ABU0BPQ7</accession>
<evidence type="ECO:0000259" key="5">
    <source>
        <dbReference type="PROSITE" id="PS51891"/>
    </source>
</evidence>
<dbReference type="SUPFAM" id="SSF51316">
    <property type="entry name" value="Mss4-like"/>
    <property type="match status" value="1"/>
</dbReference>
<reference evidence="6 7" key="1">
    <citation type="submission" date="2023-07" db="EMBL/GenBank/DDBJ databases">
        <title>Genomic Encyclopedia of Type Strains, Phase IV (KMG-IV): sequencing the most valuable type-strain genomes for metagenomic binning, comparative biology and taxonomic classification.</title>
        <authorList>
            <person name="Goeker M."/>
        </authorList>
    </citation>
    <scope>NUCLEOTIDE SEQUENCE [LARGE SCALE GENOMIC DNA]</scope>
    <source>
        <strain evidence="6 7">DSM 1112</strain>
    </source>
</reference>
<comment type="caution">
    <text evidence="6">The sequence shown here is derived from an EMBL/GenBank/DDBJ whole genome shotgun (WGS) entry which is preliminary data.</text>
</comment>
<keyword evidence="3" id="KW-0862">Zinc</keyword>
<proteinExistence type="inferred from homology"/>
<protein>
    <recommendedName>
        <fullName evidence="5">CENP-V/GFA domain-containing protein</fullName>
    </recommendedName>
</protein>
<dbReference type="RefSeq" id="WP_307228857.1">
    <property type="nucleotide sequence ID" value="NZ_JAUSVF010000001.1"/>
</dbReference>
<evidence type="ECO:0000256" key="1">
    <source>
        <dbReference type="ARBA" id="ARBA00005495"/>
    </source>
</evidence>
<dbReference type="EMBL" id="JAUSVF010000001">
    <property type="protein sequence ID" value="MDQ0319734.1"/>
    <property type="molecule type" value="Genomic_DNA"/>
</dbReference>
<evidence type="ECO:0000313" key="6">
    <source>
        <dbReference type="EMBL" id="MDQ0319734.1"/>
    </source>
</evidence>